<dbReference type="EMBL" id="JABCIY010000155">
    <property type="protein sequence ID" value="KAF7191863.1"/>
    <property type="molecule type" value="Genomic_DNA"/>
</dbReference>
<comment type="caution">
    <text evidence="1">The sequence shown here is derived from an EMBL/GenBank/DDBJ whole genome shotgun (WGS) entry which is preliminary data.</text>
</comment>
<gene>
    <name evidence="1" type="ORF">HII31_06908</name>
</gene>
<name>A0A8H6VGV0_9PEZI</name>
<dbReference type="Proteomes" id="UP000660729">
    <property type="component" value="Unassembled WGS sequence"/>
</dbReference>
<keyword evidence="2" id="KW-1185">Reference proteome</keyword>
<organism evidence="1 2">
    <name type="scientific">Pseudocercospora fuligena</name>
    <dbReference type="NCBI Taxonomy" id="685502"/>
    <lineage>
        <taxon>Eukaryota</taxon>
        <taxon>Fungi</taxon>
        <taxon>Dikarya</taxon>
        <taxon>Ascomycota</taxon>
        <taxon>Pezizomycotina</taxon>
        <taxon>Dothideomycetes</taxon>
        <taxon>Dothideomycetidae</taxon>
        <taxon>Mycosphaerellales</taxon>
        <taxon>Mycosphaerellaceae</taxon>
        <taxon>Pseudocercospora</taxon>
    </lineage>
</organism>
<dbReference type="AlphaFoldDB" id="A0A8H6VGV0"/>
<evidence type="ECO:0000313" key="2">
    <source>
        <dbReference type="Proteomes" id="UP000660729"/>
    </source>
</evidence>
<reference evidence="1" key="1">
    <citation type="submission" date="2020-04" db="EMBL/GenBank/DDBJ databases">
        <title>Draft genome resource of the tomato pathogen Pseudocercospora fuligena.</title>
        <authorList>
            <person name="Zaccaron A."/>
        </authorList>
    </citation>
    <scope>NUCLEOTIDE SEQUENCE</scope>
    <source>
        <strain evidence="1">PF001</strain>
    </source>
</reference>
<evidence type="ECO:0000313" key="1">
    <source>
        <dbReference type="EMBL" id="KAF7191863.1"/>
    </source>
</evidence>
<dbReference type="OrthoDB" id="3649709at2759"/>
<protein>
    <submittedName>
        <fullName evidence="1">Uncharacterized protein</fullName>
    </submittedName>
</protein>
<sequence>MVLTLDTLVLVNCGAATNNKQLLGEARSMYSLALASLRSELASPTPEGGYFNSLLGVHMLQCCELFDFLAVNRDSWRRHVSGLHAIMANTTPKERQASAEQAGWVLAKTIRVPFGLWNALVRERGQAPIKKFTANSIQKLRKDDPDNSLLLYGLVPSVLQRGDAIILQGRNASAEAVSGLLTELIATEGALHQNLTEAYCKVEQKTYHQLPMDNLAASVISFHLGPHVFGHALAFPDLLTALEHIYYWMSLLSLQRTHLRVKASVSKRAYPFEYQYCGFDDETLISSANEYADQMCMTLPYMCLPERGYIGMICAIAPLQLAAQWYKQSQNWAKLKWCRAAGAAIQSKGLAEFDLC</sequence>
<accession>A0A8H6VGV0</accession>
<dbReference type="PANTHER" id="PTHR38111">
    <property type="entry name" value="ZN(2)-C6 FUNGAL-TYPE DOMAIN-CONTAINING PROTEIN-RELATED"/>
    <property type="match status" value="1"/>
</dbReference>
<proteinExistence type="predicted"/>
<dbReference type="InterPro" id="IPR053178">
    <property type="entry name" value="Osmoadaptation_assoc"/>
</dbReference>